<reference evidence="2" key="1">
    <citation type="submission" date="2018-05" db="EMBL/GenBank/DDBJ databases">
        <title>Leptospira yasudae sp. nov. and Leptospira stimsonii sp. nov., two pathogenic species of the genus Leptospira isolated from environmental sources.</title>
        <authorList>
            <person name="Casanovas-Massana A."/>
            <person name="Hamond C."/>
            <person name="Santos L.A."/>
            <person name="Hacker K.P."/>
            <person name="Balassiano I."/>
            <person name="Medeiros M.A."/>
            <person name="Reis M.G."/>
            <person name="Ko A.I."/>
            <person name="Wunder E.A."/>
        </authorList>
    </citation>
    <scope>NUCLEOTIDE SEQUENCE [LARGE SCALE GENOMIC DNA]</scope>
    <source>
        <strain evidence="2">B21</strain>
    </source>
</reference>
<name>A0ABX9LYZ1_9LEPT</name>
<sequence length="68" mass="7871">MLDWTPRRLSRASSIHGLGSRLRRSLWVTCKRFHSKASNPSICFCLSDFIVKEEEMKLGREGFEPSKT</sequence>
<protein>
    <submittedName>
        <fullName evidence="1">Uncharacterized protein</fullName>
    </submittedName>
</protein>
<evidence type="ECO:0000313" key="2">
    <source>
        <dbReference type="Proteomes" id="UP000285569"/>
    </source>
</evidence>
<keyword evidence="2" id="KW-1185">Reference proteome</keyword>
<accession>A0ABX9LYZ1</accession>
<dbReference type="EMBL" id="QHCR01000009">
    <property type="protein sequence ID" value="RHX78073.1"/>
    <property type="molecule type" value="Genomic_DNA"/>
</dbReference>
<gene>
    <name evidence="1" type="ORF">DLM77_18600</name>
</gene>
<proteinExistence type="predicted"/>
<evidence type="ECO:0000313" key="1">
    <source>
        <dbReference type="EMBL" id="RHX78073.1"/>
    </source>
</evidence>
<comment type="caution">
    <text evidence="1">The sequence shown here is derived from an EMBL/GenBank/DDBJ whole genome shotgun (WGS) entry which is preliminary data.</text>
</comment>
<organism evidence="1 2">
    <name type="scientific">Leptospira yasudae</name>
    <dbReference type="NCBI Taxonomy" id="2202201"/>
    <lineage>
        <taxon>Bacteria</taxon>
        <taxon>Pseudomonadati</taxon>
        <taxon>Spirochaetota</taxon>
        <taxon>Spirochaetia</taxon>
        <taxon>Leptospirales</taxon>
        <taxon>Leptospiraceae</taxon>
        <taxon>Leptospira</taxon>
    </lineage>
</organism>
<dbReference type="Proteomes" id="UP000285569">
    <property type="component" value="Unassembled WGS sequence"/>
</dbReference>
<reference evidence="1 2" key="2">
    <citation type="journal article" date="2020" name="Int. J. Syst. Evol. Microbiol.">
        <title>Leptospira yasudae sp. nov. and Leptospira stimsonii sp. nov., two new species of the pathogenic group isolated from environmental sources.</title>
        <authorList>
            <person name="Casanovas-Massana A."/>
            <person name="Hamond C."/>
            <person name="Santos L.A."/>
            <person name="de Oliveira D."/>
            <person name="Hacker K.P."/>
            <person name="Balassiano I."/>
            <person name="Costa F."/>
            <person name="Medeiros M.A."/>
            <person name="Reis M.G."/>
            <person name="Ko A.I."/>
            <person name="Wunder E.A."/>
        </authorList>
    </citation>
    <scope>NUCLEOTIDE SEQUENCE [LARGE SCALE GENOMIC DNA]</scope>
    <source>
        <strain evidence="1 2">B21</strain>
    </source>
</reference>